<reference evidence="10" key="1">
    <citation type="journal article" date="2021" name="PeerJ">
        <title>Extensive microbial diversity within the chicken gut microbiome revealed by metagenomics and culture.</title>
        <authorList>
            <person name="Gilroy R."/>
            <person name="Ravi A."/>
            <person name="Getino M."/>
            <person name="Pursley I."/>
            <person name="Horton D.L."/>
            <person name="Alikhan N.F."/>
            <person name="Baker D."/>
            <person name="Gharbi K."/>
            <person name="Hall N."/>
            <person name="Watson M."/>
            <person name="Adriaenssens E.M."/>
            <person name="Foster-Nyarko E."/>
            <person name="Jarju S."/>
            <person name="Secka A."/>
            <person name="Antonio M."/>
            <person name="Oren A."/>
            <person name="Chaudhuri R.R."/>
            <person name="La Ragione R."/>
            <person name="Hildebrand F."/>
            <person name="Pallen M.J."/>
        </authorList>
    </citation>
    <scope>NUCLEOTIDE SEQUENCE</scope>
    <source>
        <strain evidence="10">421</strain>
    </source>
</reference>
<dbReference type="AlphaFoldDB" id="A0A9D1UGT5"/>
<dbReference type="SUPFAM" id="SSF55021">
    <property type="entry name" value="ACT-like"/>
    <property type="match status" value="2"/>
</dbReference>
<evidence type="ECO:0000256" key="4">
    <source>
        <dbReference type="ARBA" id="ARBA00011744"/>
    </source>
</evidence>
<dbReference type="PROSITE" id="PS51671">
    <property type="entry name" value="ACT"/>
    <property type="match status" value="1"/>
</dbReference>
<feature type="domain" description="ACT" evidence="9">
    <location>
        <begin position="6"/>
        <end position="80"/>
    </location>
</feature>
<evidence type="ECO:0000256" key="1">
    <source>
        <dbReference type="ARBA" id="ARBA00004974"/>
    </source>
</evidence>
<name>A0A9D1UGT5_9FIRM</name>
<evidence type="ECO:0000256" key="7">
    <source>
        <dbReference type="ARBA" id="ARBA00048670"/>
    </source>
</evidence>
<organism evidence="10 11">
    <name type="scientific">Candidatus Eubacterium faecipullorum</name>
    <dbReference type="NCBI Taxonomy" id="2838571"/>
    <lineage>
        <taxon>Bacteria</taxon>
        <taxon>Bacillati</taxon>
        <taxon>Bacillota</taxon>
        <taxon>Clostridia</taxon>
        <taxon>Eubacteriales</taxon>
        <taxon>Eubacteriaceae</taxon>
        <taxon>Eubacterium</taxon>
    </lineage>
</organism>
<dbReference type="Pfam" id="PF22629">
    <property type="entry name" value="ACT_AHAS_ss"/>
    <property type="match status" value="1"/>
</dbReference>
<dbReference type="InterPro" id="IPR054480">
    <property type="entry name" value="AHAS_small-like_ACT"/>
</dbReference>
<sequence length="168" mass="18653">MTEKLTFSVLVDNQSGVLQRVASLFSRRGYNINSLTVSETEDPAFSRMTVVSEAETGMARQIEMQLLKLEIVKKVELLTDENSVSSELLLLKVRAKGIEKKNALLEINRKYGARIIDVTLESFTLELTGRPDTIDEFIGAVSDFGIIEMARTGATSLERGSESFSEDL</sequence>
<dbReference type="InterPro" id="IPR019455">
    <property type="entry name" value="Acetolactate_synth_ssu_C"/>
</dbReference>
<dbReference type="EMBL" id="DXGE01000026">
    <property type="protein sequence ID" value="HIW86071.1"/>
    <property type="molecule type" value="Genomic_DNA"/>
</dbReference>
<proteinExistence type="inferred from homology"/>
<evidence type="ECO:0000256" key="5">
    <source>
        <dbReference type="ARBA" id="ARBA00022605"/>
    </source>
</evidence>
<dbReference type="Gene3D" id="3.30.70.260">
    <property type="match status" value="1"/>
</dbReference>
<dbReference type="InterPro" id="IPR004789">
    <property type="entry name" value="Acetalactate_synth_ssu"/>
</dbReference>
<protein>
    <recommendedName>
        <fullName evidence="8">Acetolactate synthase small subunit</fullName>
        <shortName evidence="8">AHAS</shortName>
        <shortName evidence="8">ALS</shortName>
        <ecNumber evidence="8">2.2.1.6</ecNumber>
    </recommendedName>
    <alternativeName>
        <fullName evidence="8">Acetohydroxy-acid synthase small subunit</fullName>
    </alternativeName>
</protein>
<evidence type="ECO:0000256" key="8">
    <source>
        <dbReference type="RuleBase" id="RU368092"/>
    </source>
</evidence>
<keyword evidence="8 10" id="KW-0808">Transferase</keyword>
<comment type="caution">
    <text evidence="10">The sequence shown here is derived from an EMBL/GenBank/DDBJ whole genome shotgun (WGS) entry which is preliminary data.</text>
</comment>
<dbReference type="InterPro" id="IPR002912">
    <property type="entry name" value="ACT_dom"/>
</dbReference>
<dbReference type="CDD" id="cd04878">
    <property type="entry name" value="ACT_AHAS"/>
    <property type="match status" value="1"/>
</dbReference>
<accession>A0A9D1UGT5</accession>
<reference evidence="10" key="2">
    <citation type="submission" date="2021-04" db="EMBL/GenBank/DDBJ databases">
        <authorList>
            <person name="Gilroy R."/>
        </authorList>
    </citation>
    <scope>NUCLEOTIDE SEQUENCE</scope>
    <source>
        <strain evidence="10">421</strain>
    </source>
</reference>
<dbReference type="InterPro" id="IPR045865">
    <property type="entry name" value="ACT-like_dom_sf"/>
</dbReference>
<dbReference type="NCBIfam" id="TIGR00119">
    <property type="entry name" value="acolac_sm"/>
    <property type="match status" value="1"/>
</dbReference>
<comment type="subunit">
    <text evidence="4 8">Dimer of large and small chains.</text>
</comment>
<evidence type="ECO:0000256" key="6">
    <source>
        <dbReference type="ARBA" id="ARBA00023304"/>
    </source>
</evidence>
<gene>
    <name evidence="10" type="primary">ilvN</name>
    <name evidence="10" type="ORF">IAA48_06195</name>
</gene>
<dbReference type="GO" id="GO:0005829">
    <property type="term" value="C:cytosol"/>
    <property type="evidence" value="ECO:0007669"/>
    <property type="project" value="TreeGrafter"/>
</dbReference>
<dbReference type="GO" id="GO:0003984">
    <property type="term" value="F:acetolactate synthase activity"/>
    <property type="evidence" value="ECO:0007669"/>
    <property type="project" value="UniProtKB-UniRule"/>
</dbReference>
<dbReference type="EC" id="2.2.1.6" evidence="8"/>
<comment type="pathway">
    <text evidence="2 8">Amino-acid biosynthesis; L-valine biosynthesis; L-valine from pyruvate: step 1/4.</text>
</comment>
<evidence type="ECO:0000256" key="3">
    <source>
        <dbReference type="ARBA" id="ARBA00006341"/>
    </source>
</evidence>
<dbReference type="PANTHER" id="PTHR30239">
    <property type="entry name" value="ACETOLACTATE SYNTHASE SMALL SUBUNIT"/>
    <property type="match status" value="1"/>
</dbReference>
<comment type="pathway">
    <text evidence="1 8">Amino-acid biosynthesis; L-isoleucine biosynthesis; L-isoleucine from 2-oxobutanoate: step 1/4.</text>
</comment>
<comment type="similarity">
    <text evidence="3 8">Belongs to the acetolactate synthase small subunit family.</text>
</comment>
<dbReference type="GO" id="GO:0009097">
    <property type="term" value="P:isoleucine biosynthetic process"/>
    <property type="evidence" value="ECO:0007669"/>
    <property type="project" value="UniProtKB-UniRule"/>
</dbReference>
<evidence type="ECO:0000256" key="2">
    <source>
        <dbReference type="ARBA" id="ARBA00005025"/>
    </source>
</evidence>
<comment type="function">
    <text evidence="8">Catalyzes the conversion of 2 pyruvate molecules into acetolactate in the first common step of the biosynthetic pathway of the branched-amino acids such as leucine, isoleucine, and valine.</text>
</comment>
<dbReference type="GO" id="GO:0009099">
    <property type="term" value="P:L-valine biosynthetic process"/>
    <property type="evidence" value="ECO:0007669"/>
    <property type="project" value="UniProtKB-UniRule"/>
</dbReference>
<dbReference type="PANTHER" id="PTHR30239:SF0">
    <property type="entry name" value="ACETOLACTATE SYNTHASE SMALL SUBUNIT 1, CHLOROPLASTIC"/>
    <property type="match status" value="1"/>
</dbReference>
<dbReference type="InterPro" id="IPR039557">
    <property type="entry name" value="AHAS_ACT"/>
</dbReference>
<dbReference type="Pfam" id="PF10369">
    <property type="entry name" value="ALS_ss_C"/>
    <property type="match status" value="1"/>
</dbReference>
<comment type="catalytic activity">
    <reaction evidence="7 8">
        <text>2 pyruvate + H(+) = (2S)-2-acetolactate + CO2</text>
        <dbReference type="Rhea" id="RHEA:25249"/>
        <dbReference type="ChEBI" id="CHEBI:15361"/>
        <dbReference type="ChEBI" id="CHEBI:15378"/>
        <dbReference type="ChEBI" id="CHEBI:16526"/>
        <dbReference type="ChEBI" id="CHEBI:58476"/>
        <dbReference type="EC" id="2.2.1.6"/>
    </reaction>
</comment>
<dbReference type="NCBIfam" id="NF008864">
    <property type="entry name" value="PRK11895.1"/>
    <property type="match status" value="1"/>
</dbReference>
<keyword evidence="6 8" id="KW-0100">Branched-chain amino acid biosynthesis</keyword>
<dbReference type="Gene3D" id="3.30.70.1150">
    <property type="entry name" value="ACT-like. Chain A, domain 2"/>
    <property type="match status" value="1"/>
</dbReference>
<dbReference type="InterPro" id="IPR027271">
    <property type="entry name" value="Acetolactate_synth/TF_NikR_C"/>
</dbReference>
<dbReference type="GO" id="GO:1990610">
    <property type="term" value="F:acetolactate synthase regulator activity"/>
    <property type="evidence" value="ECO:0007669"/>
    <property type="project" value="UniProtKB-UniRule"/>
</dbReference>
<keyword evidence="5 8" id="KW-0028">Amino-acid biosynthesis</keyword>
<evidence type="ECO:0000313" key="10">
    <source>
        <dbReference type="EMBL" id="HIW86071.1"/>
    </source>
</evidence>
<dbReference type="Proteomes" id="UP000824205">
    <property type="component" value="Unassembled WGS sequence"/>
</dbReference>
<evidence type="ECO:0000313" key="11">
    <source>
        <dbReference type="Proteomes" id="UP000824205"/>
    </source>
</evidence>
<evidence type="ECO:0000259" key="9">
    <source>
        <dbReference type="PROSITE" id="PS51671"/>
    </source>
</evidence>